<reference evidence="2" key="1">
    <citation type="submission" date="2021-01" db="EMBL/GenBank/DDBJ databases">
        <title>Providencia vermicola LLDRA6, a soil-borne Mn(II)-oxidizing bacterium, exploits a strategy of superoxide production coupled to hydrogen peroxide consumption to generate Mn oxides, as revealed by transcriptional up-regulation of genes for phenylacetic acid catabolism.</title>
        <authorList>
            <person name="Chen S."/>
            <person name="Ding Z."/>
            <person name="Chen J."/>
            <person name="Luo J."/>
            <person name="Ruan X."/>
            <person name="Li Z."/>
            <person name="Liao F."/>
            <person name="He J."/>
            <person name="Li D."/>
        </authorList>
    </citation>
    <scope>NUCLEOTIDE SEQUENCE [LARGE SCALE GENOMIC DNA]</scope>
    <source>
        <strain evidence="2">LLDRA6</strain>
    </source>
</reference>
<evidence type="ECO:0000313" key="2">
    <source>
        <dbReference type="Proteomes" id="UP000596157"/>
    </source>
</evidence>
<dbReference type="GeneID" id="92279858"/>
<evidence type="ECO:0000313" key="1">
    <source>
        <dbReference type="EMBL" id="QQO61383.1"/>
    </source>
</evidence>
<organism evidence="1 2">
    <name type="scientific">Providencia manganoxydans</name>
    <dbReference type="NCBI Taxonomy" id="2923283"/>
    <lineage>
        <taxon>Bacteria</taxon>
        <taxon>Pseudomonadati</taxon>
        <taxon>Pseudomonadota</taxon>
        <taxon>Gammaproteobacteria</taxon>
        <taxon>Enterobacterales</taxon>
        <taxon>Morganellaceae</taxon>
        <taxon>Providencia</taxon>
    </lineage>
</organism>
<dbReference type="Proteomes" id="UP000596157">
    <property type="component" value="Chromosome"/>
</dbReference>
<name>A0ABX7ABY6_9GAMM</name>
<dbReference type="RefSeq" id="WP_337979501.1">
    <property type="nucleotide sequence ID" value="NZ_CP067099.1"/>
</dbReference>
<accession>A0ABX7ABY6</accession>
<protein>
    <recommendedName>
        <fullName evidence="3">DNA-binding protein</fullName>
    </recommendedName>
</protein>
<proteinExistence type="predicted"/>
<evidence type="ECO:0008006" key="3">
    <source>
        <dbReference type="Google" id="ProtNLM"/>
    </source>
</evidence>
<sequence length="112" mass="12779">MNIQHMIECGKIFKVGDIISSVRVSKEVGKSVNVSGQTVRQLAKIGAAQKKEKVGIVTYYEVIRNIQDAINDELARRRKGVTAREYHRNNKQEPFNYSLVQKFNESIARVRS</sequence>
<keyword evidence="2" id="KW-1185">Reference proteome</keyword>
<dbReference type="EMBL" id="CP067099">
    <property type="protein sequence ID" value="QQO61383.1"/>
    <property type="molecule type" value="Genomic_DNA"/>
</dbReference>
<gene>
    <name evidence="1" type="ORF">JI723_14035</name>
</gene>